<dbReference type="InterPro" id="IPR015914">
    <property type="entry name" value="PAPs_N"/>
</dbReference>
<evidence type="ECO:0000313" key="5">
    <source>
        <dbReference type="EMBL" id="MDX8152458.1"/>
    </source>
</evidence>
<keyword evidence="5" id="KW-0378">Hydrolase</keyword>
<dbReference type="Gene3D" id="3.60.21.10">
    <property type="match status" value="1"/>
</dbReference>
<name>A0ABU4VKV0_9ACTN</name>
<dbReference type="PANTHER" id="PTHR22953">
    <property type="entry name" value="ACID PHOSPHATASE RELATED"/>
    <property type="match status" value="1"/>
</dbReference>
<dbReference type="GO" id="GO:0016787">
    <property type="term" value="F:hydrolase activity"/>
    <property type="evidence" value="ECO:0007669"/>
    <property type="project" value="UniProtKB-KW"/>
</dbReference>
<keyword evidence="1 2" id="KW-0732">Signal</keyword>
<dbReference type="InterPro" id="IPR029052">
    <property type="entry name" value="Metallo-depent_PP-like"/>
</dbReference>
<dbReference type="EMBL" id="JAXAVX010000006">
    <property type="protein sequence ID" value="MDX8152458.1"/>
    <property type="molecule type" value="Genomic_DNA"/>
</dbReference>
<reference evidence="5 6" key="1">
    <citation type="submission" date="2023-11" db="EMBL/GenBank/DDBJ databases">
        <authorList>
            <person name="Xu M."/>
            <person name="Jiang T."/>
        </authorList>
    </citation>
    <scope>NUCLEOTIDE SEQUENCE [LARGE SCALE GENOMIC DNA]</scope>
    <source>
        <strain evidence="5 6">SD</strain>
    </source>
</reference>
<dbReference type="InterPro" id="IPR004843">
    <property type="entry name" value="Calcineurin-like_PHP"/>
</dbReference>
<accession>A0ABU4VKV0</accession>
<dbReference type="SUPFAM" id="SSF56300">
    <property type="entry name" value="Metallo-dependent phosphatases"/>
    <property type="match status" value="1"/>
</dbReference>
<dbReference type="EC" id="3.1.-.-" evidence="5"/>
<feature type="domain" description="Purple acid phosphatase N-terminal" evidence="4">
    <location>
        <begin position="20"/>
        <end position="107"/>
    </location>
</feature>
<feature type="chain" id="PRO_5046983886" evidence="2">
    <location>
        <begin position="18"/>
        <end position="603"/>
    </location>
</feature>
<evidence type="ECO:0000259" key="3">
    <source>
        <dbReference type="Pfam" id="PF00149"/>
    </source>
</evidence>
<feature type="domain" description="Calcineurin-like phosphoesterase" evidence="3">
    <location>
        <begin position="121"/>
        <end position="315"/>
    </location>
</feature>
<evidence type="ECO:0000256" key="1">
    <source>
        <dbReference type="ARBA" id="ARBA00022729"/>
    </source>
</evidence>
<keyword evidence="6" id="KW-1185">Reference proteome</keyword>
<dbReference type="Gene3D" id="2.60.40.380">
    <property type="entry name" value="Purple acid phosphatase-like, N-terminal"/>
    <property type="match status" value="1"/>
</dbReference>
<dbReference type="Pfam" id="PF00149">
    <property type="entry name" value="Metallophos"/>
    <property type="match status" value="1"/>
</dbReference>
<evidence type="ECO:0000313" key="6">
    <source>
        <dbReference type="Proteomes" id="UP001277761"/>
    </source>
</evidence>
<dbReference type="CDD" id="cd00063">
    <property type="entry name" value="FN3"/>
    <property type="match status" value="1"/>
</dbReference>
<dbReference type="InterPro" id="IPR008963">
    <property type="entry name" value="Purple_acid_Pase-like_N"/>
</dbReference>
<feature type="signal peptide" evidence="2">
    <location>
        <begin position="1"/>
        <end position="17"/>
    </location>
</feature>
<evidence type="ECO:0000259" key="4">
    <source>
        <dbReference type="Pfam" id="PF16656"/>
    </source>
</evidence>
<protein>
    <submittedName>
        <fullName evidence="5">Metallophosphoesterase family protein</fullName>
        <ecNumber evidence="5">3.1.-.-</ecNumber>
    </submittedName>
</protein>
<dbReference type="RefSeq" id="WP_319954614.1">
    <property type="nucleotide sequence ID" value="NZ_JAXAVX010000006.1"/>
</dbReference>
<dbReference type="PANTHER" id="PTHR22953:SF153">
    <property type="entry name" value="PURPLE ACID PHOSPHATASE"/>
    <property type="match status" value="1"/>
</dbReference>
<sequence>MVAVLAALLGGPTAASAAAPDRVALNPTADPARSQTVTWRAPDGAGGSLQLRAADGRAIRSATPDESELLRGARHHAVTLTGLRPDTTYGYRVGHDGAWSPWHAFRTATDGLRAPWRWLYLGDAQEELDTWARWVRPAFDAVSDARLVMHVGDLVNAPNEDREWGQWFGGQRGTIERINVFSVPGNHEYVGTTDRLPFVDADASARTFRTHFRFPRNGVPGFSDTNYVFDHQGVRFIGLNTGDNLGYDPSPQQAAWLDRTIAESTQRWTVVFFHIPVFSSADQHHSQAARVRRSWLEILERRDVDLVLQGHTHAYGRGFVNGHPDGPQYVVSVSSPKYYDLGTPPGADWIANGATARAIVGQTSTAQEICVGPDRLGLRATIIGKGPGTTTDKPVGAVLDAFTIRKDGGRKRVEDGFSCDEPRPPTATEPGGGVAECLGRPAIVDVATRGRHDRIRAEVPLARAGGAVRVERSTGGAWRTVVRGRADAHGRVDVGVAAPARRVAARTRYRVVAGTGRSSAAGRDRAVRITGMARRGERVTVAGRGAARAPARIEVRRGCGAWRSVARVRSTRAGAVRRTVDVPRGSAVRLVVAGGRSLPRTAR</sequence>
<dbReference type="InterPro" id="IPR003961">
    <property type="entry name" value="FN3_dom"/>
</dbReference>
<dbReference type="InterPro" id="IPR039331">
    <property type="entry name" value="PAPs-like"/>
</dbReference>
<organism evidence="5 6">
    <name type="scientific">Patulibacter brassicae</name>
    <dbReference type="NCBI Taxonomy" id="1705717"/>
    <lineage>
        <taxon>Bacteria</taxon>
        <taxon>Bacillati</taxon>
        <taxon>Actinomycetota</taxon>
        <taxon>Thermoleophilia</taxon>
        <taxon>Solirubrobacterales</taxon>
        <taxon>Patulibacteraceae</taxon>
        <taxon>Patulibacter</taxon>
    </lineage>
</organism>
<proteinExistence type="predicted"/>
<dbReference type="SUPFAM" id="SSF49363">
    <property type="entry name" value="Purple acid phosphatase, N-terminal domain"/>
    <property type="match status" value="1"/>
</dbReference>
<dbReference type="Proteomes" id="UP001277761">
    <property type="component" value="Unassembled WGS sequence"/>
</dbReference>
<comment type="caution">
    <text evidence="5">The sequence shown here is derived from an EMBL/GenBank/DDBJ whole genome shotgun (WGS) entry which is preliminary data.</text>
</comment>
<dbReference type="Pfam" id="PF16656">
    <property type="entry name" value="Pur_ac_phosph_N"/>
    <property type="match status" value="1"/>
</dbReference>
<evidence type="ECO:0000256" key="2">
    <source>
        <dbReference type="SAM" id="SignalP"/>
    </source>
</evidence>
<gene>
    <name evidence="5" type="ORF">SK069_12690</name>
</gene>